<dbReference type="PROSITE" id="PS00061">
    <property type="entry name" value="ADH_SHORT"/>
    <property type="match status" value="1"/>
</dbReference>
<reference evidence="4 5" key="1">
    <citation type="journal article" date="2015" name="Stand. Genomic Sci.">
        <title>Genomic Encyclopedia of Bacterial and Archaeal Type Strains, Phase III: the genomes of soil and plant-associated and newly described type strains.</title>
        <authorList>
            <person name="Whitman W.B."/>
            <person name="Woyke T."/>
            <person name="Klenk H.P."/>
            <person name="Zhou Y."/>
            <person name="Lilburn T.G."/>
            <person name="Beck B.J."/>
            <person name="De Vos P."/>
            <person name="Vandamme P."/>
            <person name="Eisen J.A."/>
            <person name="Garrity G."/>
            <person name="Hugenholtz P."/>
            <person name="Kyrpides N.C."/>
        </authorList>
    </citation>
    <scope>NUCLEOTIDE SEQUENCE [LARGE SCALE GENOMIC DNA]</scope>
    <source>
        <strain evidence="4 5">CGMCC 1.7748</strain>
    </source>
</reference>
<dbReference type="PRINTS" id="PR00081">
    <property type="entry name" value="GDHRDH"/>
</dbReference>
<dbReference type="FunFam" id="3.40.50.720:FF:000084">
    <property type="entry name" value="Short-chain dehydrogenase reductase"/>
    <property type="match status" value="1"/>
</dbReference>
<dbReference type="AlphaFoldDB" id="A0A562KE39"/>
<dbReference type="Pfam" id="PF00106">
    <property type="entry name" value="adh_short"/>
    <property type="match status" value="1"/>
</dbReference>
<dbReference type="PRINTS" id="PR00080">
    <property type="entry name" value="SDRFAMILY"/>
</dbReference>
<accession>A0A562KE39</accession>
<protein>
    <submittedName>
        <fullName evidence="4">Short-subunit dehydrogenase</fullName>
    </submittedName>
</protein>
<evidence type="ECO:0000256" key="3">
    <source>
        <dbReference type="RuleBase" id="RU000363"/>
    </source>
</evidence>
<dbReference type="InterPro" id="IPR036291">
    <property type="entry name" value="NAD(P)-bd_dom_sf"/>
</dbReference>
<evidence type="ECO:0000256" key="2">
    <source>
        <dbReference type="ARBA" id="ARBA00051383"/>
    </source>
</evidence>
<dbReference type="PANTHER" id="PTHR42879">
    <property type="entry name" value="3-OXOACYL-(ACYL-CARRIER-PROTEIN) REDUCTASE"/>
    <property type="match status" value="1"/>
</dbReference>
<dbReference type="GO" id="GO:0032787">
    <property type="term" value="P:monocarboxylic acid metabolic process"/>
    <property type="evidence" value="ECO:0007669"/>
    <property type="project" value="UniProtKB-ARBA"/>
</dbReference>
<dbReference type="InterPro" id="IPR002347">
    <property type="entry name" value="SDR_fam"/>
</dbReference>
<comment type="similarity">
    <text evidence="1 3">Belongs to the short-chain dehydrogenases/reductases (SDR) family.</text>
</comment>
<name>A0A562KE39_SPHWJ</name>
<evidence type="ECO:0000313" key="4">
    <source>
        <dbReference type="EMBL" id="TWH93689.1"/>
    </source>
</evidence>
<comment type="catalytic activity">
    <reaction evidence="2">
        <text>2,5-dichlorocyclohexa-2,5-dien-1,4-diol + NAD(+) = 2,5-dichlorohydroquinone + NADH + H(+)</text>
        <dbReference type="Rhea" id="RHEA:15741"/>
        <dbReference type="ChEBI" id="CHEBI:15378"/>
        <dbReference type="ChEBI" id="CHEBI:27545"/>
        <dbReference type="ChEBI" id="CHEBI:28975"/>
        <dbReference type="ChEBI" id="CHEBI:57540"/>
        <dbReference type="ChEBI" id="CHEBI:57945"/>
    </reaction>
</comment>
<dbReference type="SUPFAM" id="SSF51735">
    <property type="entry name" value="NAD(P)-binding Rossmann-fold domains"/>
    <property type="match status" value="1"/>
</dbReference>
<keyword evidence="5" id="KW-1185">Reference proteome</keyword>
<dbReference type="InterPro" id="IPR020904">
    <property type="entry name" value="Sc_DH/Rdtase_CS"/>
</dbReference>
<dbReference type="Gene3D" id="3.40.50.720">
    <property type="entry name" value="NAD(P)-binding Rossmann-like Domain"/>
    <property type="match status" value="1"/>
</dbReference>
<dbReference type="RefSeq" id="WP_021245931.1">
    <property type="nucleotide sequence ID" value="NZ_JACIIY010000004.1"/>
</dbReference>
<proteinExistence type="inferred from homology"/>
<dbReference type="InterPro" id="IPR050259">
    <property type="entry name" value="SDR"/>
</dbReference>
<dbReference type="Proteomes" id="UP000316624">
    <property type="component" value="Unassembled WGS sequence"/>
</dbReference>
<dbReference type="PANTHER" id="PTHR42879:SF6">
    <property type="entry name" value="NADPH-DEPENDENT REDUCTASE BACG"/>
    <property type="match status" value="1"/>
</dbReference>
<comment type="caution">
    <text evidence="4">The sequence shown here is derived from an EMBL/GenBank/DDBJ whole genome shotgun (WGS) entry which is preliminary data.</text>
</comment>
<evidence type="ECO:0000313" key="5">
    <source>
        <dbReference type="Proteomes" id="UP000316624"/>
    </source>
</evidence>
<gene>
    <name evidence="4" type="ORF">IQ35_01898</name>
</gene>
<sequence>MDLRLSGKRALVTGSTSGIGVGIAQALAAEGVAVVVHGRDAARAGKVAADLRGSGVRVGVALGDLASDEGAAAVAKAATEALGGIDILVNNAGGQAQQSAAGFDNKTPDDWLATYNNNAVAALRLIHLLSPAMKERGWGRIIQIASAAASAPSETVPQYSASKAAIVNLTVSLSKALTLTGVTANTVSPGMIATPALDGWLDGIAQAQGFGADRARTEAYVAENLVQQTVGRIGQPHDIGAMVAFLASPLADFINGANFRVDGGCSPSVN</sequence>
<evidence type="ECO:0000256" key="1">
    <source>
        <dbReference type="ARBA" id="ARBA00006484"/>
    </source>
</evidence>
<organism evidence="4 5">
    <name type="scientific">Sphingobium wenxiniae (strain DSM 21828 / CGMCC 1.7748 / JZ-1)</name>
    <dbReference type="NCBI Taxonomy" id="595605"/>
    <lineage>
        <taxon>Bacteria</taxon>
        <taxon>Pseudomonadati</taxon>
        <taxon>Pseudomonadota</taxon>
        <taxon>Alphaproteobacteria</taxon>
        <taxon>Sphingomonadales</taxon>
        <taxon>Sphingomonadaceae</taxon>
        <taxon>Sphingobium</taxon>
    </lineage>
</organism>
<dbReference type="EMBL" id="VLKK01000006">
    <property type="protein sequence ID" value="TWH93689.1"/>
    <property type="molecule type" value="Genomic_DNA"/>
</dbReference>